<feature type="compositionally biased region" description="Basic and acidic residues" evidence="1">
    <location>
        <begin position="332"/>
        <end position="344"/>
    </location>
</feature>
<organism evidence="2">
    <name type="scientific">Guillardia theta</name>
    <name type="common">Cryptophyte</name>
    <name type="synonym">Cryptomonas phi</name>
    <dbReference type="NCBI Taxonomy" id="55529"/>
    <lineage>
        <taxon>Eukaryota</taxon>
        <taxon>Cryptophyceae</taxon>
        <taxon>Pyrenomonadales</taxon>
        <taxon>Geminigeraceae</taxon>
        <taxon>Guillardia</taxon>
    </lineage>
</organism>
<feature type="region of interest" description="Disordered" evidence="1">
    <location>
        <begin position="469"/>
        <end position="525"/>
    </location>
</feature>
<feature type="region of interest" description="Disordered" evidence="1">
    <location>
        <begin position="313"/>
        <end position="355"/>
    </location>
</feature>
<feature type="compositionally biased region" description="Acidic residues" evidence="1">
    <location>
        <begin position="345"/>
        <end position="354"/>
    </location>
</feature>
<proteinExistence type="predicted"/>
<evidence type="ECO:0000256" key="1">
    <source>
        <dbReference type="SAM" id="MobiDB-lite"/>
    </source>
</evidence>
<name>A0A7S4KAJ2_GUITH</name>
<evidence type="ECO:0000313" key="2">
    <source>
        <dbReference type="EMBL" id="CAE2288907.1"/>
    </source>
</evidence>
<dbReference type="EMBL" id="HBKN01013771">
    <property type="protein sequence ID" value="CAE2288907.1"/>
    <property type="molecule type" value="Transcribed_RNA"/>
</dbReference>
<protein>
    <submittedName>
        <fullName evidence="2">Uncharacterized protein</fullName>
    </submittedName>
</protein>
<reference evidence="2" key="1">
    <citation type="submission" date="2021-01" db="EMBL/GenBank/DDBJ databases">
        <authorList>
            <person name="Corre E."/>
            <person name="Pelletier E."/>
            <person name="Niang G."/>
            <person name="Scheremetjew M."/>
            <person name="Finn R."/>
            <person name="Kale V."/>
            <person name="Holt S."/>
            <person name="Cochrane G."/>
            <person name="Meng A."/>
            <person name="Brown T."/>
            <person name="Cohen L."/>
        </authorList>
    </citation>
    <scope>NUCLEOTIDE SEQUENCE</scope>
    <source>
        <strain evidence="2">CCMP 2712</strain>
    </source>
</reference>
<feature type="compositionally biased region" description="Gly residues" evidence="1">
    <location>
        <begin position="659"/>
        <end position="669"/>
    </location>
</feature>
<feature type="compositionally biased region" description="Polar residues" evidence="1">
    <location>
        <begin position="316"/>
        <end position="329"/>
    </location>
</feature>
<feature type="compositionally biased region" description="Basic and acidic residues" evidence="1">
    <location>
        <begin position="610"/>
        <end position="642"/>
    </location>
</feature>
<gene>
    <name evidence="2" type="ORF">GTHE00462_LOCUS10728</name>
</gene>
<dbReference type="AlphaFoldDB" id="A0A7S4KAJ2"/>
<dbReference type="PROSITE" id="PS50096">
    <property type="entry name" value="IQ"/>
    <property type="match status" value="1"/>
</dbReference>
<feature type="compositionally biased region" description="Basic and acidic residues" evidence="1">
    <location>
        <begin position="480"/>
        <end position="500"/>
    </location>
</feature>
<feature type="region of interest" description="Disordered" evidence="1">
    <location>
        <begin position="412"/>
        <end position="432"/>
    </location>
</feature>
<sequence>MRRFCAWVAYFNQNLHKVHATSRSIVLLHPDAVDRILAACSIQRIWRSWRCRSTMVPTLATSLLRLRSARLLQQWWRWRMLRLRTRLLADIKRRTARLSSETLFIVYPNLQTKLHKCSAAPKILRESRLKMYFDRDHHICLHPGEGTGSRLLPTWLELEKEAAQTDGSFAPDVQAYLQHPKELLQRGCKPLVAAQRRGGRWTLDGLPLPRPGLLGKSEVLKIEFASLEEARKRQALLMLHTWRPTAKNDYICFIDQHRARQVLSATLIQATFRGFHARMWFSQLQNFMEVHLGTSIFKEKLLSWKSRAVQLRPHLSSKSGTGQDEQLQPSDIYDRAGRRGGERKEEEEEEEEAEGYAMLDTKVVMSLQTRNLRLAGLRPATAPHSKRDFVQEEKQNIAATIRYQREILQRESSDAEAARLESKQRRIRSARDRSRISQTLRAQPVELNVNLLQKMHKWEIPNKIFLNERKNAPSSAKHRKGEEAAKNAKGSAEKLQRLQHLEAAQAAQAGEIEKKRQRLRSAREGGRVEENRVFSLSFASSMNLVSSHMEKVELERINLKKKLLAQRRVALLKLSNPIPPYRGRKHVHIGSTKSEAELALNQVESPLAQQEEHGRQPASRGESRGEDKFVHGVTTSRKETRVGKQRGASAGPKGRTGEGETGAGAGAGVRGQVRGGRSSPDGWDAQTPL</sequence>
<accession>A0A7S4KAJ2</accession>
<feature type="region of interest" description="Disordered" evidence="1">
    <location>
        <begin position="606"/>
        <end position="689"/>
    </location>
</feature>